<evidence type="ECO:0000256" key="7">
    <source>
        <dbReference type="ARBA" id="ARBA00037565"/>
    </source>
</evidence>
<comment type="function">
    <text evidence="7">Is probably involved in a pathway contributing to genomic integrity.</text>
</comment>
<keyword evidence="13" id="KW-1185">Reference proteome</keyword>
<sequence>MRLLGLGLVFGFISAILCADVVREGGDDDVIEPSEMLVTAHFPEDNPFHHIVNGQRNTLFLLIDNKSTLNNTLKSVSGSFHHPQTHALVKNLTAVPIPLPSPAGTKFSIPFSFHNELKPSDYGLNIWVDYVSEDSIPQRIIAYEGIVTVVEPESSLFDIKMIITYLITLAALAGGGYYAVLSFFPTILKPKKKRIVREEISAPSAVTTTSSGGIYQEEWIPEHHLKQSGRRGTTKKTEGVVSSGDEKSAVSGGEDGAQTSRKTKRGKKA</sequence>
<keyword evidence="6 10" id="KW-0472">Membrane</keyword>
<organism evidence="12 13">
    <name type="scientific">Clathrus columnatus</name>
    <dbReference type="NCBI Taxonomy" id="1419009"/>
    <lineage>
        <taxon>Eukaryota</taxon>
        <taxon>Fungi</taxon>
        <taxon>Dikarya</taxon>
        <taxon>Basidiomycota</taxon>
        <taxon>Agaricomycotina</taxon>
        <taxon>Agaricomycetes</taxon>
        <taxon>Phallomycetidae</taxon>
        <taxon>Phallales</taxon>
        <taxon>Clathraceae</taxon>
        <taxon>Clathrus</taxon>
    </lineage>
</organism>
<comment type="caution">
    <text evidence="12">The sequence shown here is derived from an EMBL/GenBank/DDBJ whole genome shotgun (WGS) entry which is preliminary data.</text>
</comment>
<evidence type="ECO:0000256" key="5">
    <source>
        <dbReference type="ARBA" id="ARBA00022989"/>
    </source>
</evidence>
<evidence type="ECO:0000256" key="2">
    <source>
        <dbReference type="ARBA" id="ARBA00022692"/>
    </source>
</evidence>
<evidence type="ECO:0000256" key="9">
    <source>
        <dbReference type="SAM" id="MobiDB-lite"/>
    </source>
</evidence>
<dbReference type="GO" id="GO:0005789">
    <property type="term" value="C:endoplasmic reticulum membrane"/>
    <property type="evidence" value="ECO:0007669"/>
    <property type="project" value="UniProtKB-SubCell"/>
</dbReference>
<keyword evidence="5 10" id="KW-1133">Transmembrane helix</keyword>
<feature type="signal peptide" evidence="11">
    <location>
        <begin position="1"/>
        <end position="18"/>
    </location>
</feature>
<reference evidence="12" key="1">
    <citation type="submission" date="2021-10" db="EMBL/GenBank/DDBJ databases">
        <title>De novo Genome Assembly of Clathrus columnatus (Basidiomycota, Fungi) Using Illumina and Nanopore Sequence Data.</title>
        <authorList>
            <person name="Ogiso-Tanaka E."/>
            <person name="Itagaki H."/>
            <person name="Hosoya T."/>
            <person name="Hosaka K."/>
        </authorList>
    </citation>
    <scope>NUCLEOTIDE SEQUENCE</scope>
    <source>
        <strain evidence="12">MO-923</strain>
    </source>
</reference>
<feature type="region of interest" description="Disordered" evidence="9">
    <location>
        <begin position="224"/>
        <end position="269"/>
    </location>
</feature>
<dbReference type="Proteomes" id="UP001050691">
    <property type="component" value="Unassembled WGS sequence"/>
</dbReference>
<proteinExistence type="inferred from homology"/>
<evidence type="ECO:0000256" key="8">
    <source>
        <dbReference type="ARBA" id="ARBA00038311"/>
    </source>
</evidence>
<dbReference type="InterPro" id="IPR005595">
    <property type="entry name" value="TRAP_alpha"/>
</dbReference>
<feature type="transmembrane region" description="Helical" evidence="10">
    <location>
        <begin position="162"/>
        <end position="184"/>
    </location>
</feature>
<feature type="chain" id="PRO_5043495509" description="Translocon-associated protein subunit alpha" evidence="11">
    <location>
        <begin position="19"/>
        <end position="269"/>
    </location>
</feature>
<keyword evidence="4" id="KW-0256">Endoplasmic reticulum</keyword>
<evidence type="ECO:0000256" key="11">
    <source>
        <dbReference type="SAM" id="SignalP"/>
    </source>
</evidence>
<evidence type="ECO:0000256" key="1">
    <source>
        <dbReference type="ARBA" id="ARBA00004115"/>
    </source>
</evidence>
<dbReference type="PANTHER" id="PTHR12924:SF0">
    <property type="entry name" value="TRANSLOCON-ASSOCIATED PROTEIN SUBUNIT ALPHA"/>
    <property type="match status" value="1"/>
</dbReference>
<name>A0AAV5A4A7_9AGAM</name>
<evidence type="ECO:0000256" key="6">
    <source>
        <dbReference type="ARBA" id="ARBA00023136"/>
    </source>
</evidence>
<evidence type="ECO:0000313" key="12">
    <source>
        <dbReference type="EMBL" id="GJJ08277.1"/>
    </source>
</evidence>
<evidence type="ECO:0000256" key="10">
    <source>
        <dbReference type="SAM" id="Phobius"/>
    </source>
</evidence>
<keyword evidence="3 11" id="KW-0732">Signal</keyword>
<gene>
    <name evidence="12" type="ORF">Clacol_002487</name>
</gene>
<protein>
    <recommendedName>
        <fullName evidence="14">Translocon-associated protein subunit alpha</fullName>
    </recommendedName>
</protein>
<evidence type="ECO:0000256" key="3">
    <source>
        <dbReference type="ARBA" id="ARBA00022729"/>
    </source>
</evidence>
<keyword evidence="2 10" id="KW-0812">Transmembrane</keyword>
<dbReference type="EMBL" id="BPWL01000003">
    <property type="protein sequence ID" value="GJJ08277.1"/>
    <property type="molecule type" value="Genomic_DNA"/>
</dbReference>
<dbReference type="Pfam" id="PF03896">
    <property type="entry name" value="TRAP_alpha"/>
    <property type="match status" value="1"/>
</dbReference>
<dbReference type="AlphaFoldDB" id="A0AAV5A4A7"/>
<dbReference type="PANTHER" id="PTHR12924">
    <property type="entry name" value="TRANSLOCON-ASSOCIATED PROTEIN, ALPHA SUBUNIT"/>
    <property type="match status" value="1"/>
</dbReference>
<comment type="subcellular location">
    <subcellularLocation>
        <location evidence="1">Endoplasmic reticulum membrane</location>
        <topology evidence="1">Single-pass type I membrane protein</topology>
    </subcellularLocation>
</comment>
<evidence type="ECO:0000256" key="4">
    <source>
        <dbReference type="ARBA" id="ARBA00022824"/>
    </source>
</evidence>
<comment type="similarity">
    <text evidence="8">Belongs to the IRC22 family.</text>
</comment>
<evidence type="ECO:0000313" key="13">
    <source>
        <dbReference type="Proteomes" id="UP001050691"/>
    </source>
</evidence>
<accession>A0AAV5A4A7</accession>
<evidence type="ECO:0008006" key="14">
    <source>
        <dbReference type="Google" id="ProtNLM"/>
    </source>
</evidence>